<dbReference type="PROSITE" id="PS00941">
    <property type="entry name" value="CARBOXYLESTERASE_B_2"/>
    <property type="match status" value="1"/>
</dbReference>
<evidence type="ECO:0000256" key="3">
    <source>
        <dbReference type="ARBA" id="ARBA00022801"/>
    </source>
</evidence>
<evidence type="ECO:0000313" key="5">
    <source>
        <dbReference type="EMBL" id="VDK82301.1"/>
    </source>
</evidence>
<dbReference type="PANTHER" id="PTHR43918">
    <property type="entry name" value="ACETYLCHOLINESTERASE"/>
    <property type="match status" value="1"/>
</dbReference>
<dbReference type="Proteomes" id="UP000281553">
    <property type="component" value="Unassembled WGS sequence"/>
</dbReference>
<protein>
    <recommendedName>
        <fullName evidence="4">Carboxylesterase type B domain-containing protein</fullName>
    </recommendedName>
</protein>
<dbReference type="PANTHER" id="PTHR43918:SF4">
    <property type="entry name" value="CARBOXYLIC ESTER HYDROLASE"/>
    <property type="match status" value="1"/>
</dbReference>
<dbReference type="EMBL" id="UYRU01043489">
    <property type="protein sequence ID" value="VDK82301.1"/>
    <property type="molecule type" value="Genomic_DNA"/>
</dbReference>
<dbReference type="AlphaFoldDB" id="A0A3P6UXM9"/>
<sequence length="91" mass="10218">MWSVNEADMDEDCLYLNVWTPAKPGSAETLPVMVWIYGGGFIMGSANLDLYDGKVLASREQVVVVSMQCRVGALDFLCLEEAMKKKRRRGR</sequence>
<name>A0A3P6UXM9_DIBLA</name>
<evidence type="ECO:0000256" key="1">
    <source>
        <dbReference type="ARBA" id="ARBA00005964"/>
    </source>
</evidence>
<dbReference type="InterPro" id="IPR050654">
    <property type="entry name" value="AChE-related_enzymes"/>
</dbReference>
<dbReference type="InterPro" id="IPR019819">
    <property type="entry name" value="Carboxylesterase_B_CS"/>
</dbReference>
<dbReference type="GO" id="GO:0052689">
    <property type="term" value="F:carboxylic ester hydrolase activity"/>
    <property type="evidence" value="ECO:0007669"/>
    <property type="project" value="UniProtKB-KW"/>
</dbReference>
<keyword evidence="6" id="KW-1185">Reference proteome</keyword>
<dbReference type="InterPro" id="IPR002018">
    <property type="entry name" value="CarbesteraseB"/>
</dbReference>
<evidence type="ECO:0000256" key="2">
    <source>
        <dbReference type="ARBA" id="ARBA00022487"/>
    </source>
</evidence>
<accession>A0A3P6UXM9</accession>
<comment type="similarity">
    <text evidence="1">Belongs to the type-B carboxylesterase/lipase family.</text>
</comment>
<gene>
    <name evidence="5" type="ORF">DILT_LOCUS3328</name>
</gene>
<dbReference type="InterPro" id="IPR029058">
    <property type="entry name" value="AB_hydrolase_fold"/>
</dbReference>
<feature type="domain" description="Carboxylesterase type B" evidence="4">
    <location>
        <begin position="7"/>
        <end position="81"/>
    </location>
</feature>
<reference evidence="5 6" key="1">
    <citation type="submission" date="2018-11" db="EMBL/GenBank/DDBJ databases">
        <authorList>
            <consortium name="Pathogen Informatics"/>
        </authorList>
    </citation>
    <scope>NUCLEOTIDE SEQUENCE [LARGE SCALE GENOMIC DNA]</scope>
</reference>
<evidence type="ECO:0000259" key="4">
    <source>
        <dbReference type="Pfam" id="PF00135"/>
    </source>
</evidence>
<dbReference type="SUPFAM" id="SSF53474">
    <property type="entry name" value="alpha/beta-Hydrolases"/>
    <property type="match status" value="1"/>
</dbReference>
<evidence type="ECO:0000313" key="6">
    <source>
        <dbReference type="Proteomes" id="UP000281553"/>
    </source>
</evidence>
<keyword evidence="2" id="KW-0719">Serine esterase</keyword>
<proteinExistence type="inferred from homology"/>
<organism evidence="5 6">
    <name type="scientific">Dibothriocephalus latus</name>
    <name type="common">Fish tapeworm</name>
    <name type="synonym">Diphyllobothrium latum</name>
    <dbReference type="NCBI Taxonomy" id="60516"/>
    <lineage>
        <taxon>Eukaryota</taxon>
        <taxon>Metazoa</taxon>
        <taxon>Spiralia</taxon>
        <taxon>Lophotrochozoa</taxon>
        <taxon>Platyhelminthes</taxon>
        <taxon>Cestoda</taxon>
        <taxon>Eucestoda</taxon>
        <taxon>Diphyllobothriidea</taxon>
        <taxon>Diphyllobothriidae</taxon>
        <taxon>Dibothriocephalus</taxon>
    </lineage>
</organism>
<dbReference type="Gene3D" id="3.40.50.1820">
    <property type="entry name" value="alpha/beta hydrolase"/>
    <property type="match status" value="1"/>
</dbReference>
<keyword evidence="3" id="KW-0378">Hydrolase</keyword>
<dbReference type="Pfam" id="PF00135">
    <property type="entry name" value="COesterase"/>
    <property type="match status" value="1"/>
</dbReference>
<dbReference type="OrthoDB" id="6147159at2759"/>